<dbReference type="EMBL" id="SNXO01000022">
    <property type="protein sequence ID" value="TDP54393.1"/>
    <property type="molecule type" value="Genomic_DNA"/>
</dbReference>
<organism evidence="2 3">
    <name type="scientific">Aminicella lysinilytica</name>
    <dbReference type="NCBI Taxonomy" id="433323"/>
    <lineage>
        <taxon>Bacteria</taxon>
        <taxon>Bacillati</taxon>
        <taxon>Bacillota</taxon>
        <taxon>Clostridia</taxon>
        <taxon>Peptostreptococcales</taxon>
        <taxon>Anaerovoracaceae</taxon>
        <taxon>Aminicella</taxon>
    </lineage>
</organism>
<keyword evidence="2" id="KW-0378">Hydrolase</keyword>
<dbReference type="InterPro" id="IPR001539">
    <property type="entry name" value="Peptidase_U32"/>
</dbReference>
<dbReference type="PROSITE" id="PS01276">
    <property type="entry name" value="PEPTIDASE_U32"/>
    <property type="match status" value="1"/>
</dbReference>
<keyword evidence="3" id="KW-1185">Reference proteome</keyword>
<evidence type="ECO:0000313" key="3">
    <source>
        <dbReference type="Proteomes" id="UP000295500"/>
    </source>
</evidence>
<dbReference type="SUPFAM" id="SSF51395">
    <property type="entry name" value="FMN-linked oxidoreductases"/>
    <property type="match status" value="1"/>
</dbReference>
<dbReference type="GO" id="GO:0008233">
    <property type="term" value="F:peptidase activity"/>
    <property type="evidence" value="ECO:0007669"/>
    <property type="project" value="UniProtKB-KW"/>
</dbReference>
<dbReference type="Pfam" id="PF12392">
    <property type="entry name" value="DUF3656"/>
    <property type="match status" value="1"/>
</dbReference>
<evidence type="ECO:0000313" key="2">
    <source>
        <dbReference type="EMBL" id="TDP54393.1"/>
    </source>
</evidence>
<dbReference type="PANTHER" id="PTHR30217">
    <property type="entry name" value="PEPTIDASE U32 FAMILY"/>
    <property type="match status" value="1"/>
</dbReference>
<name>A0A4R6Q1W0_9FIRM</name>
<reference evidence="2 3" key="1">
    <citation type="submission" date="2019-03" db="EMBL/GenBank/DDBJ databases">
        <title>Genomic Encyclopedia of Type Strains, Phase IV (KMG-IV): sequencing the most valuable type-strain genomes for metagenomic binning, comparative biology and taxonomic classification.</title>
        <authorList>
            <person name="Goeker M."/>
        </authorList>
    </citation>
    <scope>NUCLEOTIDE SEQUENCE [LARGE SCALE GENOMIC DNA]</scope>
    <source>
        <strain evidence="2 3">DSM 28287</strain>
    </source>
</reference>
<comment type="caution">
    <text evidence="2">The sequence shown here is derived from an EMBL/GenBank/DDBJ whole genome shotgun (WGS) entry which is preliminary data.</text>
</comment>
<feature type="domain" description="Peptidase U32 collagenase" evidence="1">
    <location>
        <begin position="383"/>
        <end position="504"/>
    </location>
</feature>
<dbReference type="InterPro" id="IPR020988">
    <property type="entry name" value="Pept_U32_collagenase"/>
</dbReference>
<dbReference type="AlphaFoldDB" id="A0A4R6Q1W0"/>
<dbReference type="PANTHER" id="PTHR30217:SF10">
    <property type="entry name" value="23S RRNA 5-HYDROXYCYTIDINE C2501 SYNTHASE"/>
    <property type="match status" value="1"/>
</dbReference>
<keyword evidence="2" id="KW-0645">Protease</keyword>
<dbReference type="Proteomes" id="UP000295500">
    <property type="component" value="Unassembled WGS sequence"/>
</dbReference>
<accession>A0A4R6Q1W0</accession>
<dbReference type="OrthoDB" id="9807498at2"/>
<gene>
    <name evidence="2" type="ORF">EV211_12230</name>
</gene>
<sequence>MNKGKCELLVPAGGVEQFIAAVENGADAVYIGGHLFNARINAGNFSDEELQAAVDFAHKRSVKVFVTMNTLMTDDELDGALKYAAFLYEAGVDALIIQDLGLGKLIREYMPDFPLHLSTQATVCDAMGAETALRLGYERVVLSRELSLAEIRQICSSTEADIEVFVHGALCVCYSGQCQLSRYFGGRSGNRGLCAQPCRLPYMTFDEKGKPVDTVRYPLSPKDQCLIDHLGDLADAGVLSFKIEGRMKSAEYVAVVTSIYRKYLDLYYEKGRYTVDPADRLALEQIFNRGGFTDGYYHGDSSMDIMSGDLPKHQGIRIGKVIKRIQGTALVDVKLYDELSLGDGVEIQSKELCGNVVTYYKELKGGLTRIGDIRGRVEHGDPLFRISRKSQLEHARATYENVGFDAGKYLRKGNIDMELIANGDRLRLVVKHKSGASVFAEGGPYGGGEVPTEVSRFEKALRKTGNTPFKAEKIDFEGELDATVKTSEINELRRRALSQMKEALITRRTAPMVQDYIPLTEEKTPVAIELYYYSWKSYREHFVPPEVERSGLPLVSLVPLVEFHRHRAEVGTVIPYISNVSRGSEDAYIEENFDSIADLCRDTGVYVGSLGWIQPFRFAGVDVFGDYGLNVMNSQSEAALDAIGVRRCVGSLESAVPAQGPYPLMTMQHQPQGDILLNKGRDRLVMIHRDFSDQTLLVSENYSISSDEIPSGPSEVMRIYIA</sequence>
<dbReference type="Pfam" id="PF01136">
    <property type="entry name" value="Peptidase_U32"/>
    <property type="match status" value="1"/>
</dbReference>
<dbReference type="GO" id="GO:0006508">
    <property type="term" value="P:proteolysis"/>
    <property type="evidence" value="ECO:0007669"/>
    <property type="project" value="UniProtKB-KW"/>
</dbReference>
<protein>
    <submittedName>
        <fullName evidence="2">Putative protease</fullName>
    </submittedName>
</protein>
<dbReference type="InterPro" id="IPR051454">
    <property type="entry name" value="RNA/ubiquinone_mod_enzymes"/>
</dbReference>
<proteinExistence type="predicted"/>
<dbReference type="RefSeq" id="WP_133528687.1">
    <property type="nucleotide sequence ID" value="NZ_CALCQM010000147.1"/>
</dbReference>
<evidence type="ECO:0000259" key="1">
    <source>
        <dbReference type="Pfam" id="PF12392"/>
    </source>
</evidence>